<feature type="chain" id="PRO_5024884278" evidence="1">
    <location>
        <begin position="19"/>
        <end position="46"/>
    </location>
</feature>
<proteinExistence type="predicted"/>
<keyword evidence="1" id="KW-0732">Signal</keyword>
<evidence type="ECO:0000256" key="1">
    <source>
        <dbReference type="SAM" id="SignalP"/>
    </source>
</evidence>
<name>A0A653D1A3_CALMS</name>
<dbReference type="EMBL" id="CAACVG010009393">
    <property type="protein sequence ID" value="VEN53134.1"/>
    <property type="molecule type" value="Genomic_DNA"/>
</dbReference>
<protein>
    <submittedName>
        <fullName evidence="2">Uncharacterized protein</fullName>
    </submittedName>
</protein>
<organism evidence="2 3">
    <name type="scientific">Callosobruchus maculatus</name>
    <name type="common">Southern cowpea weevil</name>
    <name type="synonym">Pulse bruchid</name>
    <dbReference type="NCBI Taxonomy" id="64391"/>
    <lineage>
        <taxon>Eukaryota</taxon>
        <taxon>Metazoa</taxon>
        <taxon>Ecdysozoa</taxon>
        <taxon>Arthropoda</taxon>
        <taxon>Hexapoda</taxon>
        <taxon>Insecta</taxon>
        <taxon>Pterygota</taxon>
        <taxon>Neoptera</taxon>
        <taxon>Endopterygota</taxon>
        <taxon>Coleoptera</taxon>
        <taxon>Polyphaga</taxon>
        <taxon>Cucujiformia</taxon>
        <taxon>Chrysomeloidea</taxon>
        <taxon>Chrysomelidae</taxon>
        <taxon>Bruchinae</taxon>
        <taxon>Bruchini</taxon>
        <taxon>Callosobruchus</taxon>
    </lineage>
</organism>
<dbReference type="Proteomes" id="UP000410492">
    <property type="component" value="Unassembled WGS sequence"/>
</dbReference>
<accession>A0A653D1A3</accession>
<sequence length="46" mass="5296">MLLLLSIFAAVLVRRCLYVSEISRVIPRYLEWGLVFSSWPPESDLG</sequence>
<dbReference type="AlphaFoldDB" id="A0A653D1A3"/>
<reference evidence="2 3" key="1">
    <citation type="submission" date="2019-01" db="EMBL/GenBank/DDBJ databases">
        <authorList>
            <person name="Sayadi A."/>
        </authorList>
    </citation>
    <scope>NUCLEOTIDE SEQUENCE [LARGE SCALE GENOMIC DNA]</scope>
</reference>
<gene>
    <name evidence="2" type="ORF">CALMAC_LOCUS13038</name>
</gene>
<evidence type="ECO:0000313" key="2">
    <source>
        <dbReference type="EMBL" id="VEN53134.1"/>
    </source>
</evidence>
<keyword evidence="3" id="KW-1185">Reference proteome</keyword>
<evidence type="ECO:0000313" key="3">
    <source>
        <dbReference type="Proteomes" id="UP000410492"/>
    </source>
</evidence>
<feature type="signal peptide" evidence="1">
    <location>
        <begin position="1"/>
        <end position="18"/>
    </location>
</feature>